<dbReference type="AlphaFoldDB" id="A0AA36IZ38"/>
<evidence type="ECO:0000256" key="19">
    <source>
        <dbReference type="ARBA" id="ARBA00047847"/>
    </source>
</evidence>
<keyword evidence="21" id="KW-1185">Reference proteome</keyword>
<evidence type="ECO:0000256" key="2">
    <source>
        <dbReference type="ARBA" id="ARBA00004648"/>
    </source>
</evidence>
<comment type="catalytic activity">
    <reaction evidence="19">
        <text>UDP-alpha-D-xylose + L-seryl-[protein] = 3-O-(beta-D-xylosyl)-L-seryl-[protein] + UDP + H(+)</text>
        <dbReference type="Rhea" id="RHEA:50192"/>
        <dbReference type="Rhea" id="RHEA-COMP:9863"/>
        <dbReference type="Rhea" id="RHEA-COMP:12567"/>
        <dbReference type="ChEBI" id="CHEBI:15378"/>
        <dbReference type="ChEBI" id="CHEBI:29999"/>
        <dbReference type="ChEBI" id="CHEBI:57632"/>
        <dbReference type="ChEBI" id="CHEBI:58223"/>
        <dbReference type="ChEBI" id="CHEBI:132085"/>
        <dbReference type="EC" id="2.4.2.26"/>
    </reaction>
</comment>
<keyword evidence="14" id="KW-0333">Golgi apparatus</keyword>
<keyword evidence="7" id="KW-0328">Glycosyltransferase</keyword>
<dbReference type="GO" id="GO:0000139">
    <property type="term" value="C:Golgi membrane"/>
    <property type="evidence" value="ECO:0007669"/>
    <property type="project" value="UniProtKB-SubCell"/>
</dbReference>
<proteinExistence type="inferred from homology"/>
<comment type="similarity">
    <text evidence="5">Belongs to the glycosyltransferase 14 family. XylT subfamily.</text>
</comment>
<dbReference type="Pfam" id="PF02485">
    <property type="entry name" value="Branch"/>
    <property type="match status" value="1"/>
</dbReference>
<evidence type="ECO:0000256" key="16">
    <source>
        <dbReference type="ARBA" id="ARBA00023157"/>
    </source>
</evidence>
<organism evidence="20 21">
    <name type="scientific">Effrenium voratum</name>
    <dbReference type="NCBI Taxonomy" id="2562239"/>
    <lineage>
        <taxon>Eukaryota</taxon>
        <taxon>Sar</taxon>
        <taxon>Alveolata</taxon>
        <taxon>Dinophyceae</taxon>
        <taxon>Suessiales</taxon>
        <taxon>Symbiodiniaceae</taxon>
        <taxon>Effrenium</taxon>
    </lineage>
</organism>
<keyword evidence="8" id="KW-0808">Transferase</keyword>
<evidence type="ECO:0000256" key="9">
    <source>
        <dbReference type="ARBA" id="ARBA00022692"/>
    </source>
</evidence>
<comment type="pathway">
    <text evidence="3">Glycan metabolism; chondroitin sulfate biosynthesis.</text>
</comment>
<dbReference type="GO" id="GO:0046872">
    <property type="term" value="F:metal ion binding"/>
    <property type="evidence" value="ECO:0007669"/>
    <property type="project" value="UniProtKB-KW"/>
</dbReference>
<evidence type="ECO:0000256" key="6">
    <source>
        <dbReference type="ARBA" id="ARBA00011972"/>
    </source>
</evidence>
<evidence type="ECO:0000256" key="8">
    <source>
        <dbReference type="ARBA" id="ARBA00022679"/>
    </source>
</evidence>
<dbReference type="EMBL" id="CAUJNA010003220">
    <property type="protein sequence ID" value="CAJ1396149.1"/>
    <property type="molecule type" value="Genomic_DNA"/>
</dbReference>
<sequence>MAGRFGRAVDSPRDCTDLAQEDLRHVQRVSASCGRQAAAFYCERAKLAAQGPRMPAEELCGPAGTFSAVQMRMESARQAALAFFLLAHDRFAQARRLISRVLHPEQGLFLCHLDTKVARPEDLQDFRRWAARSFYKGSERVQIFSAFPVHRGGRSMLEVQLQAMRMLLASSVLWEYYVNLSDTHYPAEAMSVIGSYLWLHDGTNYARITSTKYYDPTLQGGKAASYGGPRQEDLYVACDRTLAFECEGHLFSVAPGVKYPPLLTGIKAASGPEWLVLSKDFVEYVIQGLNSSLVRDIYDDLTALSIPEETFFQTLLLSSRFCHTVLRHEFLYLDLYDAPWRRSEKSDFPFQSPRPLNGSHLRDIAMEEPWFVRKVDSSLAPSRALRGALEAGIARRERPRWLEVAAPTAPLLAALGGTLEARGLQRLVSPSGRGHWAPQRLRLRLRTEPTSASGRPSRVGGGLELAERVARPKRHRGWELPPVVAMRVGCGWDEAAFDFRGEVSVIGCQSNVSLVAYLRNVGFEGEVAIHWLREGRLLRQSGGHVPKGFTMFVDHLSPSIASPGRWSVSLTDVDSGNRIGERSFLLFGVDAKDTWPSLRDYEEFFDFSPAFSGRMRAEKEAPLLWAGGRACTPGVCQQHARYSFKPSADEEEVVDLEDAWASRDWRGSVVPVVAPASGSRPFDRSAGAILAFQVLLEVDVQFAFFMVLLEAMDNLQGELHGTGLGLVVSSAS</sequence>
<dbReference type="InterPro" id="IPR003406">
    <property type="entry name" value="Glyco_trans_14"/>
</dbReference>
<keyword evidence="13" id="KW-1133">Transmembrane helix</keyword>
<keyword evidence="17" id="KW-0325">Glycoprotein</keyword>
<keyword evidence="15" id="KW-0472">Membrane</keyword>
<evidence type="ECO:0000256" key="15">
    <source>
        <dbReference type="ARBA" id="ARBA00023136"/>
    </source>
</evidence>
<comment type="subcellular location">
    <subcellularLocation>
        <location evidence="2">Endoplasmic reticulum membrane</location>
        <topology evidence="2">Single-pass type II membrane protein</topology>
    </subcellularLocation>
    <subcellularLocation>
        <location evidence="1">Golgi apparatus membrane</location>
        <topology evidence="1">Single-pass type II membrane protein</topology>
    </subcellularLocation>
</comment>
<comment type="pathway">
    <text evidence="4">Glycan metabolism; heparan sulfate biosynthesis.</text>
</comment>
<comment type="caution">
    <text evidence="20">The sequence shown here is derived from an EMBL/GenBank/DDBJ whole genome shotgun (WGS) entry which is preliminary data.</text>
</comment>
<evidence type="ECO:0000256" key="14">
    <source>
        <dbReference type="ARBA" id="ARBA00023034"/>
    </source>
</evidence>
<dbReference type="GO" id="GO:0050650">
    <property type="term" value="P:chondroitin sulfate proteoglycan biosynthetic process"/>
    <property type="evidence" value="ECO:0007669"/>
    <property type="project" value="TreeGrafter"/>
</dbReference>
<evidence type="ECO:0000313" key="21">
    <source>
        <dbReference type="Proteomes" id="UP001178507"/>
    </source>
</evidence>
<dbReference type="GO" id="GO:0030158">
    <property type="term" value="F:protein xylosyltransferase activity"/>
    <property type="evidence" value="ECO:0007669"/>
    <property type="project" value="UniProtKB-EC"/>
</dbReference>
<accession>A0AA36IZ38</accession>
<keyword evidence="12" id="KW-0735">Signal-anchor</keyword>
<evidence type="ECO:0000313" key="20">
    <source>
        <dbReference type="EMBL" id="CAJ1396149.1"/>
    </source>
</evidence>
<reference evidence="20" key="1">
    <citation type="submission" date="2023-08" db="EMBL/GenBank/DDBJ databases">
        <authorList>
            <person name="Chen Y."/>
            <person name="Shah S."/>
            <person name="Dougan E. K."/>
            <person name="Thang M."/>
            <person name="Chan C."/>
        </authorList>
    </citation>
    <scope>NUCLEOTIDE SEQUENCE</scope>
</reference>
<evidence type="ECO:0000256" key="1">
    <source>
        <dbReference type="ARBA" id="ARBA00004323"/>
    </source>
</evidence>
<keyword evidence="11" id="KW-0256">Endoplasmic reticulum</keyword>
<dbReference type="GO" id="GO:0015012">
    <property type="term" value="P:heparan sulfate proteoglycan biosynthetic process"/>
    <property type="evidence" value="ECO:0007669"/>
    <property type="project" value="TreeGrafter"/>
</dbReference>
<keyword evidence="9" id="KW-0812">Transmembrane</keyword>
<dbReference type="Proteomes" id="UP001178507">
    <property type="component" value="Unassembled WGS sequence"/>
</dbReference>
<evidence type="ECO:0000256" key="4">
    <source>
        <dbReference type="ARBA" id="ARBA00005093"/>
    </source>
</evidence>
<evidence type="ECO:0000256" key="17">
    <source>
        <dbReference type="ARBA" id="ARBA00023180"/>
    </source>
</evidence>
<evidence type="ECO:0000256" key="11">
    <source>
        <dbReference type="ARBA" id="ARBA00022824"/>
    </source>
</evidence>
<dbReference type="PANTHER" id="PTHR46025:SF3">
    <property type="entry name" value="XYLOSYLTRANSFERASE OXT"/>
    <property type="match status" value="1"/>
</dbReference>
<protein>
    <recommendedName>
        <fullName evidence="6">protein xylosyltransferase</fullName>
        <ecNumber evidence="6">2.4.2.26</ecNumber>
    </recommendedName>
    <alternativeName>
        <fullName evidence="18">Peptide O-xylosyltransferase</fullName>
    </alternativeName>
</protein>
<evidence type="ECO:0000256" key="5">
    <source>
        <dbReference type="ARBA" id="ARBA00010195"/>
    </source>
</evidence>
<dbReference type="GO" id="GO:0005789">
    <property type="term" value="C:endoplasmic reticulum membrane"/>
    <property type="evidence" value="ECO:0007669"/>
    <property type="project" value="UniProtKB-SubCell"/>
</dbReference>
<evidence type="ECO:0000256" key="10">
    <source>
        <dbReference type="ARBA" id="ARBA00022723"/>
    </source>
</evidence>
<evidence type="ECO:0000256" key="3">
    <source>
        <dbReference type="ARBA" id="ARBA00004840"/>
    </source>
</evidence>
<gene>
    <name evidence="20" type="ORF">EVOR1521_LOCUS20424</name>
</gene>
<keyword evidence="10" id="KW-0479">Metal-binding</keyword>
<dbReference type="EC" id="2.4.2.26" evidence="6"/>
<evidence type="ECO:0000256" key="13">
    <source>
        <dbReference type="ARBA" id="ARBA00022989"/>
    </source>
</evidence>
<name>A0AA36IZ38_9DINO</name>
<dbReference type="InterPro" id="IPR043538">
    <property type="entry name" value="XYLT"/>
</dbReference>
<evidence type="ECO:0000256" key="7">
    <source>
        <dbReference type="ARBA" id="ARBA00022676"/>
    </source>
</evidence>
<evidence type="ECO:0000256" key="12">
    <source>
        <dbReference type="ARBA" id="ARBA00022968"/>
    </source>
</evidence>
<evidence type="ECO:0000256" key="18">
    <source>
        <dbReference type="ARBA" id="ARBA00042865"/>
    </source>
</evidence>
<dbReference type="PANTHER" id="PTHR46025">
    <property type="entry name" value="XYLOSYLTRANSFERASE OXT"/>
    <property type="match status" value="1"/>
</dbReference>
<keyword evidence="16" id="KW-1015">Disulfide bond</keyword>